<dbReference type="PROSITE" id="PS51257">
    <property type="entry name" value="PROKAR_LIPOPROTEIN"/>
    <property type="match status" value="1"/>
</dbReference>
<dbReference type="RefSeq" id="WP_041520330.1">
    <property type="nucleotide sequence ID" value="NZ_JPRK01000027.1"/>
</dbReference>
<accession>A0A0D0EIY8</accession>
<name>A0A0D0EIY8_9FLAO</name>
<comment type="caution">
    <text evidence="3">The sequence shown here is derived from an EMBL/GenBank/DDBJ whole genome shotgun (WGS) entry which is preliminary data.</text>
</comment>
<keyword evidence="1" id="KW-0732">Signal</keyword>
<feature type="domain" description="PrcB C-terminal" evidence="2">
    <location>
        <begin position="99"/>
        <end position="140"/>
    </location>
</feature>
<dbReference type="OrthoDB" id="1447404at2"/>
<dbReference type="Pfam" id="PF14343">
    <property type="entry name" value="PrcB_C"/>
    <property type="match status" value="1"/>
</dbReference>
<dbReference type="Proteomes" id="UP000198302">
    <property type="component" value="Unassembled WGS sequence"/>
</dbReference>
<dbReference type="InterPro" id="IPR025748">
    <property type="entry name" value="PrcB_C_dom"/>
</dbReference>
<organism evidence="3 5">
    <name type="scientific">Flavobacterium hibernum</name>
    <dbReference type="NCBI Taxonomy" id="37752"/>
    <lineage>
        <taxon>Bacteria</taxon>
        <taxon>Pseudomonadati</taxon>
        <taxon>Bacteroidota</taxon>
        <taxon>Flavobacteriia</taxon>
        <taxon>Flavobacteriales</taxon>
        <taxon>Flavobacteriaceae</taxon>
        <taxon>Flavobacterium</taxon>
    </lineage>
</organism>
<evidence type="ECO:0000313" key="5">
    <source>
        <dbReference type="Proteomes" id="UP000032061"/>
    </source>
</evidence>
<dbReference type="EMBL" id="JPRK01000027">
    <property type="protein sequence ID" value="KIO50600.1"/>
    <property type="molecule type" value="Genomic_DNA"/>
</dbReference>
<proteinExistence type="predicted"/>
<dbReference type="Proteomes" id="UP000032061">
    <property type="component" value="Unassembled WGS sequence"/>
</dbReference>
<dbReference type="AlphaFoldDB" id="A0A0D0EIY8"/>
<evidence type="ECO:0000313" key="3">
    <source>
        <dbReference type="EMBL" id="KIO50600.1"/>
    </source>
</evidence>
<evidence type="ECO:0000259" key="2">
    <source>
        <dbReference type="Pfam" id="PF14343"/>
    </source>
</evidence>
<keyword evidence="6" id="KW-1185">Reference proteome</keyword>
<feature type="chain" id="PRO_5002209222" description="PrcB C-terminal domain-containing protein" evidence="1">
    <location>
        <begin position="19"/>
        <end position="150"/>
    </location>
</feature>
<evidence type="ECO:0000313" key="6">
    <source>
        <dbReference type="Proteomes" id="UP000198302"/>
    </source>
</evidence>
<protein>
    <recommendedName>
        <fullName evidence="2">PrcB C-terminal domain-containing protein</fullName>
    </recommendedName>
</protein>
<evidence type="ECO:0000256" key="1">
    <source>
        <dbReference type="SAM" id="SignalP"/>
    </source>
</evidence>
<reference evidence="4 6" key="2">
    <citation type="submission" date="2016-11" db="EMBL/GenBank/DDBJ databases">
        <title>Whole genomes of Flavobacteriaceae.</title>
        <authorList>
            <person name="Stine C."/>
            <person name="Li C."/>
            <person name="Tadesse D."/>
        </authorList>
    </citation>
    <scope>NUCLEOTIDE SEQUENCE [LARGE SCALE GENOMIC DNA]</scope>
    <source>
        <strain evidence="4 6">ATCC 51468</strain>
    </source>
</reference>
<sequence>MKQIITLFSFLFLLTSCSNDNNSNQSDVSFSTVVQKDLSPSDQKPIAETKVVITDAQAWNAFITKISVVNEESKYFIDTNIDFTKFQIIAVIDQKYLNGGHTIDITKIAENKNKIYVKVEKLHTGNIATVLTQPYHIVKIAKSSKEVIFL</sequence>
<feature type="signal peptide" evidence="1">
    <location>
        <begin position="1"/>
        <end position="18"/>
    </location>
</feature>
<evidence type="ECO:0000313" key="4">
    <source>
        <dbReference type="EMBL" id="OXA87466.1"/>
    </source>
</evidence>
<gene>
    <name evidence="4" type="ORF">B0A73_11105</name>
    <name evidence="3" type="ORF">IW18_21845</name>
</gene>
<dbReference type="EMBL" id="MUGX01000012">
    <property type="protein sequence ID" value="OXA87466.1"/>
    <property type="molecule type" value="Genomic_DNA"/>
</dbReference>
<reference evidence="3 5" key="1">
    <citation type="submission" date="2015-01" db="EMBL/GenBank/DDBJ databases">
        <title>Genome of Flavobacterium hibernum DSM 12611.</title>
        <authorList>
            <person name="Stropko S.J."/>
            <person name="Pipes S.E."/>
            <person name="Newman J.D."/>
        </authorList>
    </citation>
    <scope>NUCLEOTIDE SEQUENCE [LARGE SCALE GENOMIC DNA]</scope>
    <source>
        <strain evidence="3 5">DSM 12611</strain>
    </source>
</reference>